<protein>
    <submittedName>
        <fullName evidence="9">Aquaporin-like protein</fullName>
    </submittedName>
</protein>
<evidence type="ECO:0000313" key="9">
    <source>
        <dbReference type="EMBL" id="KAJ2003217.1"/>
    </source>
</evidence>
<keyword evidence="3 7" id="KW-0813">Transport</keyword>
<keyword evidence="5 8" id="KW-1133">Transmembrane helix</keyword>
<evidence type="ECO:0000256" key="7">
    <source>
        <dbReference type="RuleBase" id="RU000477"/>
    </source>
</evidence>
<keyword evidence="4 7" id="KW-0812">Transmembrane</keyword>
<dbReference type="AlphaFoldDB" id="A0A9W8EEW5"/>
<comment type="similarity">
    <text evidence="2 7">Belongs to the MIP/aquaporin (TC 1.A.8) family.</text>
</comment>
<feature type="transmembrane region" description="Helical" evidence="8">
    <location>
        <begin position="204"/>
        <end position="224"/>
    </location>
</feature>
<evidence type="ECO:0000256" key="4">
    <source>
        <dbReference type="ARBA" id="ARBA00022692"/>
    </source>
</evidence>
<keyword evidence="6 8" id="KW-0472">Membrane</keyword>
<dbReference type="InterPro" id="IPR050363">
    <property type="entry name" value="MIP/Aquaporin"/>
</dbReference>
<dbReference type="PRINTS" id="PR00783">
    <property type="entry name" value="MINTRINSICP"/>
</dbReference>
<evidence type="ECO:0000256" key="2">
    <source>
        <dbReference type="ARBA" id="ARBA00006175"/>
    </source>
</evidence>
<dbReference type="PANTHER" id="PTHR43829">
    <property type="entry name" value="AQUAPORIN OR AQUAGLYCEROPORIN RELATED"/>
    <property type="match status" value="1"/>
</dbReference>
<dbReference type="GO" id="GO:0015250">
    <property type="term" value="F:water channel activity"/>
    <property type="evidence" value="ECO:0007669"/>
    <property type="project" value="TreeGrafter"/>
</dbReference>
<dbReference type="GO" id="GO:0005886">
    <property type="term" value="C:plasma membrane"/>
    <property type="evidence" value="ECO:0007669"/>
    <property type="project" value="TreeGrafter"/>
</dbReference>
<dbReference type="InterPro" id="IPR023271">
    <property type="entry name" value="Aquaporin-like"/>
</dbReference>
<evidence type="ECO:0000313" key="10">
    <source>
        <dbReference type="Proteomes" id="UP001150907"/>
    </source>
</evidence>
<dbReference type="InterPro" id="IPR022357">
    <property type="entry name" value="MIP_CS"/>
</dbReference>
<feature type="transmembrane region" description="Helical" evidence="8">
    <location>
        <begin position="107"/>
        <end position="128"/>
    </location>
</feature>
<feature type="transmembrane region" description="Helical" evidence="8">
    <location>
        <begin position="149"/>
        <end position="169"/>
    </location>
</feature>
<reference evidence="9" key="1">
    <citation type="submission" date="2022-07" db="EMBL/GenBank/DDBJ databases">
        <title>Phylogenomic reconstructions and comparative analyses of Kickxellomycotina fungi.</title>
        <authorList>
            <person name="Reynolds N.K."/>
            <person name="Stajich J.E."/>
            <person name="Barry K."/>
            <person name="Grigoriev I.V."/>
            <person name="Crous P."/>
            <person name="Smith M.E."/>
        </authorList>
    </citation>
    <scope>NUCLEOTIDE SEQUENCE</scope>
    <source>
        <strain evidence="9">IMI 214461</strain>
    </source>
</reference>
<comment type="caution">
    <text evidence="9">The sequence shown here is derived from an EMBL/GenBank/DDBJ whole genome shotgun (WGS) entry which is preliminary data.</text>
</comment>
<dbReference type="EMBL" id="JANBQF010000238">
    <property type="protein sequence ID" value="KAJ2003217.1"/>
    <property type="molecule type" value="Genomic_DNA"/>
</dbReference>
<gene>
    <name evidence="9" type="primary">AQP1_1</name>
    <name evidence="9" type="ORF">H4R26_003192</name>
</gene>
<dbReference type="Pfam" id="PF00230">
    <property type="entry name" value="MIP"/>
    <property type="match status" value="1"/>
</dbReference>
<organism evidence="9 10">
    <name type="scientific">Coemansia thaxteri</name>
    <dbReference type="NCBI Taxonomy" id="2663907"/>
    <lineage>
        <taxon>Eukaryota</taxon>
        <taxon>Fungi</taxon>
        <taxon>Fungi incertae sedis</taxon>
        <taxon>Zoopagomycota</taxon>
        <taxon>Kickxellomycotina</taxon>
        <taxon>Kickxellomycetes</taxon>
        <taxon>Kickxellales</taxon>
        <taxon>Kickxellaceae</taxon>
        <taxon>Coemansia</taxon>
    </lineage>
</organism>
<accession>A0A9W8EEW5</accession>
<dbReference type="GO" id="GO:0015254">
    <property type="term" value="F:glycerol channel activity"/>
    <property type="evidence" value="ECO:0007669"/>
    <property type="project" value="TreeGrafter"/>
</dbReference>
<evidence type="ECO:0000256" key="3">
    <source>
        <dbReference type="ARBA" id="ARBA00022448"/>
    </source>
</evidence>
<dbReference type="Proteomes" id="UP001150907">
    <property type="component" value="Unassembled WGS sequence"/>
</dbReference>
<comment type="subcellular location">
    <subcellularLocation>
        <location evidence="1">Membrane</location>
        <topology evidence="1">Multi-pass membrane protein</topology>
    </subcellularLocation>
</comment>
<dbReference type="PROSITE" id="PS00221">
    <property type="entry name" value="MIP"/>
    <property type="match status" value="1"/>
</dbReference>
<name>A0A9W8EEW5_9FUNG</name>
<dbReference type="CDD" id="cd00333">
    <property type="entry name" value="MIP"/>
    <property type="match status" value="1"/>
</dbReference>
<dbReference type="PANTHER" id="PTHR43829:SF9">
    <property type="entry name" value="AQUAPORIN-9"/>
    <property type="match status" value="1"/>
</dbReference>
<evidence type="ECO:0000256" key="8">
    <source>
        <dbReference type="SAM" id="Phobius"/>
    </source>
</evidence>
<evidence type="ECO:0000256" key="5">
    <source>
        <dbReference type="ARBA" id="ARBA00022989"/>
    </source>
</evidence>
<dbReference type="NCBIfam" id="TIGR00861">
    <property type="entry name" value="MIP"/>
    <property type="match status" value="1"/>
</dbReference>
<feature type="transmembrane region" description="Helical" evidence="8">
    <location>
        <begin position="287"/>
        <end position="310"/>
    </location>
</feature>
<sequence length="318" mass="34881">MPATAHNALGDHSSPEVRYHQHPKVVMLPAHEIAIPQAADFELPEVVALHPMYDPTNWPLYSLRYRLRDYLAEFWGTFILLFFGNGIEATVTFNTTASGSAYLSSCFGWGMGLTMALYCSMGISGGHVNPAITFASAVFGKFAWRKVPGYIFSQLLGAFAASATVYGIFKDQFDAFDGGRRQLMGPQGTGSIWCTYPNPGNSKFYAALAEVLNTATLLFLIYSIGDDRMTPATHHLPIAIGLLLFVLLLCTVWATSSALNPARDLGPRAFSAILYGSSAFSFDGHYFWIPFCMPFVGACVGVFAYQFFVLPEPKPKKD</sequence>
<dbReference type="InterPro" id="IPR000425">
    <property type="entry name" value="MIP"/>
</dbReference>
<feature type="transmembrane region" description="Helical" evidence="8">
    <location>
        <begin position="70"/>
        <end position="87"/>
    </location>
</feature>
<evidence type="ECO:0000256" key="6">
    <source>
        <dbReference type="ARBA" id="ARBA00023136"/>
    </source>
</evidence>
<feature type="transmembrane region" description="Helical" evidence="8">
    <location>
        <begin position="236"/>
        <end position="255"/>
    </location>
</feature>
<dbReference type="OrthoDB" id="3222at2759"/>
<dbReference type="SUPFAM" id="SSF81338">
    <property type="entry name" value="Aquaporin-like"/>
    <property type="match status" value="1"/>
</dbReference>
<proteinExistence type="inferred from homology"/>
<keyword evidence="10" id="KW-1185">Reference proteome</keyword>
<evidence type="ECO:0000256" key="1">
    <source>
        <dbReference type="ARBA" id="ARBA00004141"/>
    </source>
</evidence>
<dbReference type="Gene3D" id="1.20.1080.10">
    <property type="entry name" value="Glycerol uptake facilitator protein"/>
    <property type="match status" value="1"/>
</dbReference>